<dbReference type="RefSeq" id="WP_128489042.1">
    <property type="nucleotide sequence ID" value="NZ_JBHLXB010000003.1"/>
</dbReference>
<dbReference type="Pfam" id="PF02627">
    <property type="entry name" value="CMD"/>
    <property type="match status" value="1"/>
</dbReference>
<proteinExistence type="predicted"/>
<dbReference type="Gene3D" id="1.20.1290.10">
    <property type="entry name" value="AhpD-like"/>
    <property type="match status" value="1"/>
</dbReference>
<comment type="caution">
    <text evidence="2">The sequence shown here is derived from an EMBL/GenBank/DDBJ whole genome shotgun (WGS) entry which is preliminary data.</text>
</comment>
<organism evidence="2 3">
    <name type="scientific">Falsigemmobacter intermedius</name>
    <dbReference type="NCBI Taxonomy" id="1553448"/>
    <lineage>
        <taxon>Bacteria</taxon>
        <taxon>Pseudomonadati</taxon>
        <taxon>Pseudomonadota</taxon>
        <taxon>Alphaproteobacteria</taxon>
        <taxon>Rhodobacterales</taxon>
        <taxon>Paracoccaceae</taxon>
        <taxon>Falsigemmobacter</taxon>
    </lineage>
</organism>
<dbReference type="Proteomes" id="UP000287168">
    <property type="component" value="Unassembled WGS sequence"/>
</dbReference>
<reference evidence="2 3" key="1">
    <citation type="journal article" date="2015" name="Int. J. Syst. Evol. Microbiol.">
        <title>Gemmobacter intermedius sp. nov., isolated from a white stork (Ciconia ciconia).</title>
        <authorList>
            <person name="Kampfer P."/>
            <person name="Jerzak L."/>
            <person name="Wilharm G."/>
            <person name="Golke J."/>
            <person name="Busse H.J."/>
            <person name="Glaeser S.P."/>
        </authorList>
    </citation>
    <scope>NUCLEOTIDE SEQUENCE [LARGE SCALE GENOMIC DNA]</scope>
    <source>
        <strain evidence="2 3">119/4</strain>
    </source>
</reference>
<dbReference type="EMBL" id="SBLC01000013">
    <property type="protein sequence ID" value="RWY40967.1"/>
    <property type="molecule type" value="Genomic_DNA"/>
</dbReference>
<dbReference type="AlphaFoldDB" id="A0A444MB71"/>
<evidence type="ECO:0000259" key="1">
    <source>
        <dbReference type="Pfam" id="PF02627"/>
    </source>
</evidence>
<dbReference type="InterPro" id="IPR029032">
    <property type="entry name" value="AhpD-like"/>
</dbReference>
<sequence>MKTILGARITLPDVEGMNADQQRVYDSIVTGKRGTLVGPLRAALHVPALAAPWSALGEALRFNPTLPVRLTELAIILVARATNSELEWAIHSRVALREGLPQAVVDAIRDGRAPEGLSDEEAEIYTYTAELLNAVQVSDASHSAIRRRWGEEGVVVLTALTGYYMMVAMTLNAHRLPLPEGMGPELGLGGTVPEALSRIPML</sequence>
<name>A0A444MB71_9RHOB</name>
<feature type="domain" description="Carboxymuconolactone decarboxylase-like" evidence="1">
    <location>
        <begin position="47"/>
        <end position="122"/>
    </location>
</feature>
<keyword evidence="3" id="KW-1185">Reference proteome</keyword>
<evidence type="ECO:0000313" key="2">
    <source>
        <dbReference type="EMBL" id="RWY40967.1"/>
    </source>
</evidence>
<gene>
    <name evidence="2" type="ORF">EP867_10795</name>
</gene>
<dbReference type="SUPFAM" id="SSF69118">
    <property type="entry name" value="AhpD-like"/>
    <property type="match status" value="1"/>
</dbReference>
<protein>
    <submittedName>
        <fullName evidence="2">Carboxymuconolactone decarboxylase family protein</fullName>
    </submittedName>
</protein>
<dbReference type="PANTHER" id="PTHR34846">
    <property type="entry name" value="4-CARBOXYMUCONOLACTONE DECARBOXYLASE FAMILY PROTEIN (AFU_ORTHOLOGUE AFUA_6G11590)"/>
    <property type="match status" value="1"/>
</dbReference>
<accession>A0A444MB71</accession>
<evidence type="ECO:0000313" key="3">
    <source>
        <dbReference type="Proteomes" id="UP000287168"/>
    </source>
</evidence>
<dbReference type="GO" id="GO:0051920">
    <property type="term" value="F:peroxiredoxin activity"/>
    <property type="evidence" value="ECO:0007669"/>
    <property type="project" value="InterPro"/>
</dbReference>
<dbReference type="InterPro" id="IPR003779">
    <property type="entry name" value="CMD-like"/>
</dbReference>
<dbReference type="PANTHER" id="PTHR34846:SF11">
    <property type="entry name" value="4-CARBOXYMUCONOLACTONE DECARBOXYLASE FAMILY PROTEIN (AFU_ORTHOLOGUE AFUA_6G11590)"/>
    <property type="match status" value="1"/>
</dbReference>
<dbReference type="OrthoDB" id="9129225at2"/>